<keyword evidence="6" id="KW-0862">Zinc</keyword>
<evidence type="ECO:0000256" key="2">
    <source>
        <dbReference type="ARBA" id="ARBA00010286"/>
    </source>
</evidence>
<dbReference type="InterPro" id="IPR024403">
    <property type="entry name" value="DHOase_cat"/>
</dbReference>
<feature type="active site" evidence="6">
    <location>
        <position position="306"/>
    </location>
</feature>
<feature type="binding site" evidence="6">
    <location>
        <position position="64"/>
    </location>
    <ligand>
        <name>Zn(2+)</name>
        <dbReference type="ChEBI" id="CHEBI:29105"/>
        <label>1</label>
    </ligand>
</feature>
<dbReference type="GO" id="GO:0004151">
    <property type="term" value="F:dihydroorotase activity"/>
    <property type="evidence" value="ECO:0007669"/>
    <property type="project" value="UniProtKB-UniRule"/>
</dbReference>
<evidence type="ECO:0000256" key="6">
    <source>
        <dbReference type="HAMAP-Rule" id="MF_00220"/>
    </source>
</evidence>
<feature type="binding site" evidence="6">
    <location>
        <position position="306"/>
    </location>
    <ligand>
        <name>Zn(2+)</name>
        <dbReference type="ChEBI" id="CHEBI:29105"/>
        <label>1</label>
    </ligand>
</feature>
<dbReference type="GO" id="GO:0006145">
    <property type="term" value="P:purine nucleobase catabolic process"/>
    <property type="evidence" value="ECO:0007669"/>
    <property type="project" value="TreeGrafter"/>
</dbReference>
<dbReference type="Gene3D" id="3.20.20.140">
    <property type="entry name" value="Metal-dependent hydrolases"/>
    <property type="match status" value="1"/>
</dbReference>
<evidence type="ECO:0000313" key="8">
    <source>
        <dbReference type="EMBL" id="EXM40811.1"/>
    </source>
</evidence>
<dbReference type="PATRIC" id="fig|1341156.4.peg.454"/>
<dbReference type="Gene3D" id="2.30.40.10">
    <property type="entry name" value="Urease, subunit C, domain 1"/>
    <property type="match status" value="1"/>
</dbReference>
<sequence length="424" mass="46348">MELLIKNVRACDPQSGLDKITDIAVDGGVITAIGVITDIEDDTRVIDGKGRLCAVPGLFDMHVHFRDPGLTYKEDILTGANAAKAGGFTGVACMPNTKPPIDSPEGIRYVFDKAKKTGIDVIPYACVTKGMKGEELCDYDELKKAGITAISDDGRPVENAELMRKALELSNDNGLIITSHCEDLNIINGGIINKGEVSEKLGVKGMDRASEDSITAREITLAMSCDARIHICHVSTWGSVNIIRAAKRDGVKVTCETAPHYFTYTDEKLLTRDADYRMSPPLRTEKDRQAVEEALLDGTIDCIITDHAPHSAEEKADFEKAPNGVVGLETSLAVTLTQLYHTGKMSLSKLAEVMSINPRKILGLEPIKIAVGERCDLCIFDPDFEWEVIPEELNSKSKNTVFKGEKLKGRNMYTICRGKVVFSL</sequence>
<dbReference type="NCBIfam" id="TIGR00857">
    <property type="entry name" value="pyrC_multi"/>
    <property type="match status" value="1"/>
</dbReference>
<evidence type="ECO:0000256" key="5">
    <source>
        <dbReference type="ARBA" id="ARBA00022975"/>
    </source>
</evidence>
<comment type="caution">
    <text evidence="6">Lacks conserved residue(s) required for the propagation of feature annotation.</text>
</comment>
<dbReference type="InterPro" id="IPR032466">
    <property type="entry name" value="Metal_Hydrolase"/>
</dbReference>
<dbReference type="PANTHER" id="PTHR43668:SF2">
    <property type="entry name" value="ALLANTOINASE"/>
    <property type="match status" value="1"/>
</dbReference>
<feature type="binding site" evidence="6">
    <location>
        <position position="153"/>
    </location>
    <ligand>
        <name>Zn(2+)</name>
        <dbReference type="ChEBI" id="CHEBI:29105"/>
        <label>2</label>
    </ligand>
</feature>
<organism evidence="8 9">
    <name type="scientific">Ruminococcus albus SY3</name>
    <dbReference type="NCBI Taxonomy" id="1341156"/>
    <lineage>
        <taxon>Bacteria</taxon>
        <taxon>Bacillati</taxon>
        <taxon>Bacillota</taxon>
        <taxon>Clostridia</taxon>
        <taxon>Eubacteriales</taxon>
        <taxon>Oscillospiraceae</taxon>
        <taxon>Ruminococcus</taxon>
    </lineage>
</organism>
<dbReference type="InterPro" id="IPR050138">
    <property type="entry name" value="DHOase/Allantoinase_Hydrolase"/>
</dbReference>
<dbReference type="Pfam" id="PF12890">
    <property type="entry name" value="DHOase"/>
    <property type="match status" value="1"/>
</dbReference>
<dbReference type="InterPro" id="IPR004722">
    <property type="entry name" value="DHOase"/>
</dbReference>
<dbReference type="RefSeq" id="WP_024858662.1">
    <property type="nucleotide sequence ID" value="NZ_JEOB01000001.1"/>
</dbReference>
<protein>
    <recommendedName>
        <fullName evidence="6">Dihydroorotase</fullName>
        <shortName evidence="6">DHOase</shortName>
        <ecNumber evidence="6">3.5.2.3</ecNumber>
    </recommendedName>
</protein>
<comment type="pathway">
    <text evidence="6">Pyrimidine metabolism; UMP biosynthesis via de novo pathway; (S)-dihydroorotate from bicarbonate: step 3/3.</text>
</comment>
<dbReference type="InterPro" id="IPR002195">
    <property type="entry name" value="Dihydroorotase_CS"/>
</dbReference>
<dbReference type="GO" id="GO:0044205">
    <property type="term" value="P:'de novo' UMP biosynthetic process"/>
    <property type="evidence" value="ECO:0007669"/>
    <property type="project" value="UniProtKB-UniRule"/>
</dbReference>
<evidence type="ECO:0000256" key="1">
    <source>
        <dbReference type="ARBA" id="ARBA00002368"/>
    </source>
</evidence>
<keyword evidence="3 6" id="KW-0479">Metal-binding</keyword>
<dbReference type="Proteomes" id="UP000021369">
    <property type="component" value="Unassembled WGS sequence"/>
</dbReference>
<proteinExistence type="inferred from homology"/>
<evidence type="ECO:0000256" key="4">
    <source>
        <dbReference type="ARBA" id="ARBA00022801"/>
    </source>
</evidence>
<feature type="binding site" evidence="6">
    <location>
        <position position="62"/>
    </location>
    <ligand>
        <name>Zn(2+)</name>
        <dbReference type="ChEBI" id="CHEBI:29105"/>
        <label>1</label>
    </ligand>
</feature>
<dbReference type="EC" id="3.5.2.3" evidence="6"/>
<gene>
    <name evidence="6" type="primary">pyrC</name>
    <name evidence="8" type="ORF">RASY3_03670</name>
</gene>
<comment type="caution">
    <text evidence="8">The sequence shown here is derived from an EMBL/GenBank/DDBJ whole genome shotgun (WGS) entry which is preliminary data.</text>
</comment>
<feature type="binding site" evidence="6">
    <location>
        <position position="180"/>
    </location>
    <ligand>
        <name>Zn(2+)</name>
        <dbReference type="ChEBI" id="CHEBI:29105"/>
        <label>2</label>
    </ligand>
</feature>
<evidence type="ECO:0000256" key="3">
    <source>
        <dbReference type="ARBA" id="ARBA00022723"/>
    </source>
</evidence>
<dbReference type="PROSITE" id="PS00482">
    <property type="entry name" value="DIHYDROOROTASE_1"/>
    <property type="match status" value="1"/>
</dbReference>
<dbReference type="InterPro" id="IPR011059">
    <property type="entry name" value="Metal-dep_hydrolase_composite"/>
</dbReference>
<keyword evidence="9" id="KW-1185">Reference proteome</keyword>
<comment type="function">
    <text evidence="1 6">Catalyzes the reversible cyclization of carbamoyl aspartate to dihydroorotate.</text>
</comment>
<feature type="binding site" evidence="6">
    <location>
        <position position="153"/>
    </location>
    <ligand>
        <name>Zn(2+)</name>
        <dbReference type="ChEBI" id="CHEBI:29105"/>
        <label>1</label>
    </ligand>
</feature>
<evidence type="ECO:0000313" key="9">
    <source>
        <dbReference type="Proteomes" id="UP000021369"/>
    </source>
</evidence>
<feature type="binding site" evidence="6">
    <location>
        <position position="233"/>
    </location>
    <ligand>
        <name>Zn(2+)</name>
        <dbReference type="ChEBI" id="CHEBI:29105"/>
        <label>2</label>
    </ligand>
</feature>
<name>A0A011VZP9_RUMAL</name>
<reference evidence="8 9" key="1">
    <citation type="submission" date="2013-06" db="EMBL/GenBank/DDBJ databases">
        <title>Rumen cellulosomics: divergent fiber-degrading strategies revealed by comparative genome-wide analysis of six Ruminococcal strains.</title>
        <authorList>
            <person name="Dassa B."/>
            <person name="Borovok I."/>
            <person name="Lamed R."/>
            <person name="Flint H."/>
            <person name="Yeoman C.J."/>
            <person name="White B."/>
            <person name="Bayer E.A."/>
        </authorList>
    </citation>
    <scope>NUCLEOTIDE SEQUENCE [LARGE SCALE GENOMIC DNA]</scope>
    <source>
        <strain evidence="8 9">SY3</strain>
    </source>
</reference>
<comment type="catalytic activity">
    <reaction evidence="6">
        <text>(S)-dihydroorotate + H2O = N-carbamoyl-L-aspartate + H(+)</text>
        <dbReference type="Rhea" id="RHEA:24296"/>
        <dbReference type="ChEBI" id="CHEBI:15377"/>
        <dbReference type="ChEBI" id="CHEBI:15378"/>
        <dbReference type="ChEBI" id="CHEBI:30864"/>
        <dbReference type="ChEBI" id="CHEBI:32814"/>
        <dbReference type="EC" id="3.5.2.3"/>
    </reaction>
</comment>
<dbReference type="GO" id="GO:0008270">
    <property type="term" value="F:zinc ion binding"/>
    <property type="evidence" value="ECO:0007669"/>
    <property type="project" value="UniProtKB-UniRule"/>
</dbReference>
<comment type="cofactor">
    <cofactor evidence="6">
        <name>Zn(2+)</name>
        <dbReference type="ChEBI" id="CHEBI:29105"/>
    </cofactor>
    <text evidence="6">Binds 2 Zn(2+) ions per subunit.</text>
</comment>
<dbReference type="UniPathway" id="UPA00070">
    <property type="reaction ID" value="UER00117"/>
</dbReference>
<feature type="binding site" evidence="6">
    <location>
        <position position="310"/>
    </location>
    <ligand>
        <name>substrate</name>
    </ligand>
</feature>
<dbReference type="SUPFAM" id="SSF51338">
    <property type="entry name" value="Composite domain of metallo-dependent hydrolases"/>
    <property type="match status" value="1"/>
</dbReference>
<accession>A0A011VZP9</accession>
<dbReference type="OrthoDB" id="9765462at2"/>
<dbReference type="SUPFAM" id="SSF51556">
    <property type="entry name" value="Metallo-dependent hydrolases"/>
    <property type="match status" value="1"/>
</dbReference>
<dbReference type="GO" id="GO:0005737">
    <property type="term" value="C:cytoplasm"/>
    <property type="evidence" value="ECO:0007669"/>
    <property type="project" value="TreeGrafter"/>
</dbReference>
<dbReference type="AlphaFoldDB" id="A0A011VZP9"/>
<evidence type="ECO:0000259" key="7">
    <source>
        <dbReference type="Pfam" id="PF12890"/>
    </source>
</evidence>
<dbReference type="HAMAP" id="MF_00220_B">
    <property type="entry name" value="PyrC_classI_B"/>
    <property type="match status" value="1"/>
</dbReference>
<feature type="binding site" evidence="6">
    <location>
        <begin position="64"/>
        <end position="66"/>
    </location>
    <ligand>
        <name>substrate</name>
    </ligand>
</feature>
<comment type="similarity">
    <text evidence="2 6">Belongs to the metallo-dependent hydrolases superfamily. DHOase family. Class I DHOase subfamily.</text>
</comment>
<keyword evidence="4 6" id="KW-0378">Hydrolase</keyword>
<keyword evidence="5 6" id="KW-0665">Pyrimidine biosynthesis</keyword>
<feature type="domain" description="Dihydroorotase catalytic" evidence="7">
    <location>
        <begin position="54"/>
        <end position="236"/>
    </location>
</feature>
<dbReference type="GO" id="GO:0004038">
    <property type="term" value="F:allantoinase activity"/>
    <property type="evidence" value="ECO:0007669"/>
    <property type="project" value="TreeGrafter"/>
</dbReference>
<dbReference type="CDD" id="cd01317">
    <property type="entry name" value="DHOase_IIa"/>
    <property type="match status" value="1"/>
</dbReference>
<feature type="binding site" evidence="6">
    <location>
        <position position="96"/>
    </location>
    <ligand>
        <name>substrate</name>
    </ligand>
</feature>
<dbReference type="EMBL" id="JEOB01000001">
    <property type="protein sequence ID" value="EXM40811.1"/>
    <property type="molecule type" value="Genomic_DNA"/>
</dbReference>
<dbReference type="PANTHER" id="PTHR43668">
    <property type="entry name" value="ALLANTOINASE"/>
    <property type="match status" value="1"/>
</dbReference>